<feature type="transmembrane region" description="Helical" evidence="1">
    <location>
        <begin position="34"/>
        <end position="52"/>
    </location>
</feature>
<feature type="transmembrane region" description="Helical" evidence="1">
    <location>
        <begin position="64"/>
        <end position="86"/>
    </location>
</feature>
<comment type="caution">
    <text evidence="2">The sequence shown here is derived from an EMBL/GenBank/DDBJ whole genome shotgun (WGS) entry which is preliminary data.</text>
</comment>
<keyword evidence="1" id="KW-1133">Transmembrane helix</keyword>
<reference evidence="2" key="1">
    <citation type="submission" date="2013-08" db="EMBL/GenBank/DDBJ databases">
        <authorList>
            <person name="Mendez C."/>
            <person name="Richter M."/>
            <person name="Ferrer M."/>
            <person name="Sanchez J."/>
        </authorList>
    </citation>
    <scope>NUCLEOTIDE SEQUENCE</scope>
</reference>
<feature type="non-terminal residue" evidence="2">
    <location>
        <position position="98"/>
    </location>
</feature>
<dbReference type="EMBL" id="AUZZ01006263">
    <property type="protein sequence ID" value="EQD46882.1"/>
    <property type="molecule type" value="Genomic_DNA"/>
</dbReference>
<keyword evidence="1" id="KW-0472">Membrane</keyword>
<proteinExistence type="predicted"/>
<gene>
    <name evidence="2" type="ORF">B2A_08687</name>
</gene>
<evidence type="ECO:0000313" key="2">
    <source>
        <dbReference type="EMBL" id="EQD46882.1"/>
    </source>
</evidence>
<organism evidence="2">
    <name type="scientific">mine drainage metagenome</name>
    <dbReference type="NCBI Taxonomy" id="410659"/>
    <lineage>
        <taxon>unclassified sequences</taxon>
        <taxon>metagenomes</taxon>
        <taxon>ecological metagenomes</taxon>
    </lineage>
</organism>
<protein>
    <submittedName>
        <fullName evidence="2">Membrane protein</fullName>
    </submittedName>
</protein>
<reference evidence="2" key="2">
    <citation type="journal article" date="2014" name="ISME J.">
        <title>Microbial stratification in low pH oxic and suboxic macroscopic growths along an acid mine drainage.</title>
        <authorList>
            <person name="Mendez-Garcia C."/>
            <person name="Mesa V."/>
            <person name="Sprenger R.R."/>
            <person name="Richter M."/>
            <person name="Diez M.S."/>
            <person name="Solano J."/>
            <person name="Bargiela R."/>
            <person name="Golyshina O.V."/>
            <person name="Manteca A."/>
            <person name="Ramos J.L."/>
            <person name="Gallego J.R."/>
            <person name="Llorente I."/>
            <person name="Martins Dos Santos V.A."/>
            <person name="Jensen O.N."/>
            <person name="Pelaez A.I."/>
            <person name="Sanchez J."/>
            <person name="Ferrer M."/>
        </authorList>
    </citation>
    <scope>NUCLEOTIDE SEQUENCE</scope>
</reference>
<dbReference type="AlphaFoldDB" id="T0ZQV6"/>
<accession>T0ZQV6</accession>
<keyword evidence="1" id="KW-0812">Transmembrane</keyword>
<sequence>MLLIEALLIGIISVIVPGFLLALALLHKTRMNKVFIFMIGIAFGLIFPPVMIWLESYLIPLSPIFAFSAGLYNVNIIILSVIGFLLSVREGAIDLPAL</sequence>
<evidence type="ECO:0000256" key="1">
    <source>
        <dbReference type="SAM" id="Phobius"/>
    </source>
</evidence>
<feature type="transmembrane region" description="Helical" evidence="1">
    <location>
        <begin position="6"/>
        <end position="27"/>
    </location>
</feature>
<name>T0ZQV6_9ZZZZ</name>